<feature type="region of interest" description="Disordered" evidence="4">
    <location>
        <begin position="834"/>
        <end position="865"/>
    </location>
</feature>
<feature type="compositionally biased region" description="Acidic residues" evidence="4">
    <location>
        <begin position="106"/>
        <end position="135"/>
    </location>
</feature>
<dbReference type="Pfam" id="PF13921">
    <property type="entry name" value="Myb_DNA-bind_6"/>
    <property type="match status" value="1"/>
</dbReference>
<evidence type="ECO:0000256" key="3">
    <source>
        <dbReference type="ARBA" id="ARBA00023242"/>
    </source>
</evidence>
<feature type="region of interest" description="Disordered" evidence="4">
    <location>
        <begin position="1301"/>
        <end position="1382"/>
    </location>
</feature>
<dbReference type="GO" id="GO:0003712">
    <property type="term" value="F:transcription coregulator activity"/>
    <property type="evidence" value="ECO:0007669"/>
    <property type="project" value="TreeGrafter"/>
</dbReference>
<keyword evidence="1" id="KW-0805">Transcription regulation</keyword>
<keyword evidence="6" id="KW-1185">Reference proteome</keyword>
<dbReference type="Proteomes" id="UP000824469">
    <property type="component" value="Unassembled WGS sequence"/>
</dbReference>
<evidence type="ECO:0000256" key="1">
    <source>
        <dbReference type="ARBA" id="ARBA00023015"/>
    </source>
</evidence>
<dbReference type="InterPro" id="IPR009057">
    <property type="entry name" value="Homeodomain-like_sf"/>
</dbReference>
<proteinExistence type="predicted"/>
<feature type="compositionally biased region" description="Acidic residues" evidence="4">
    <location>
        <begin position="851"/>
        <end position="864"/>
    </location>
</feature>
<dbReference type="GO" id="GO:0005634">
    <property type="term" value="C:nucleus"/>
    <property type="evidence" value="ECO:0007669"/>
    <property type="project" value="TreeGrafter"/>
</dbReference>
<protein>
    <submittedName>
        <fullName evidence="5">Uncharacterized protein</fullName>
    </submittedName>
</protein>
<dbReference type="SUPFAM" id="SSF46689">
    <property type="entry name" value="Homeodomain-like"/>
    <property type="match status" value="1"/>
</dbReference>
<feature type="compositionally biased region" description="Basic and acidic residues" evidence="4">
    <location>
        <begin position="296"/>
        <end position="305"/>
    </location>
</feature>
<dbReference type="EMBL" id="JAHRHJ020000008">
    <property type="protein sequence ID" value="KAH9304149.1"/>
    <property type="molecule type" value="Genomic_DNA"/>
</dbReference>
<dbReference type="GO" id="GO:0006355">
    <property type="term" value="P:regulation of DNA-templated transcription"/>
    <property type="evidence" value="ECO:0007669"/>
    <property type="project" value="TreeGrafter"/>
</dbReference>
<name>A0AA38FFD5_TAXCH</name>
<dbReference type="PANTHER" id="PTHR16088">
    <property type="entry name" value="YY1 ASSOCIATED PROTEIN-RELATED"/>
    <property type="match status" value="1"/>
</dbReference>
<feature type="non-terminal residue" evidence="5">
    <location>
        <position position="1"/>
    </location>
</feature>
<feature type="compositionally biased region" description="Basic and acidic residues" evidence="4">
    <location>
        <begin position="834"/>
        <end position="850"/>
    </location>
</feature>
<reference evidence="5 6" key="1">
    <citation type="journal article" date="2021" name="Nat. Plants">
        <title>The Taxus genome provides insights into paclitaxel biosynthesis.</title>
        <authorList>
            <person name="Xiong X."/>
            <person name="Gou J."/>
            <person name="Liao Q."/>
            <person name="Li Y."/>
            <person name="Zhou Q."/>
            <person name="Bi G."/>
            <person name="Li C."/>
            <person name="Du R."/>
            <person name="Wang X."/>
            <person name="Sun T."/>
            <person name="Guo L."/>
            <person name="Liang H."/>
            <person name="Lu P."/>
            <person name="Wu Y."/>
            <person name="Zhang Z."/>
            <person name="Ro D.K."/>
            <person name="Shang Y."/>
            <person name="Huang S."/>
            <person name="Yan J."/>
        </authorList>
    </citation>
    <scope>NUCLEOTIDE SEQUENCE [LARGE SCALE GENOMIC DNA]</scope>
    <source>
        <strain evidence="5">Ta-2019</strain>
    </source>
</reference>
<feature type="region of interest" description="Disordered" evidence="4">
    <location>
        <begin position="102"/>
        <end position="161"/>
    </location>
</feature>
<feature type="compositionally biased region" description="Basic residues" evidence="4">
    <location>
        <begin position="1342"/>
        <end position="1355"/>
    </location>
</feature>
<sequence>MEEDGEMTVPNQENGGEVVVTEQKEDIDAVVSEQNISRTVGGTVEPEDEDEDEDFDFDPFLQYMDEKEASSSLSSDNEEVLVEEGKDQLEDVMFDENEATWLELGSDVEEDEFVANYEDDDEDIDEDENTEDNNEEVIVNQDESTEDNDEEVRNQPGEDLQACNTMLNRTETENDELGAGSNALNSCSASGKDEGSGNLTDKVELEFGQTMDALPDLKSPRKTAIVRQRGESNDEDIEDAISKRTRARYSLADLSLDELETFLQESDEEDYFQNVDDEEEYRKFLAAVAGSFEGNNMHDEVSQNKEDEDDDDEDNDADFEIEIEEALESDDEIIGRENRKRKHWENFRRPNTREMRRQRTSIESKDRLLGLAKTPLRPLLPLTETLRAQSRSLEGKSFTSGQSAHDGVHIQNRDLQTGFTAHQIGQLHCLIHEHVQLLVQVFSLCVLDPSKQHIALEARRMMNELFDKCNEVLSWKKNSYPEFCFHPPYIHPSVTESIQLHPMPLLLNPSNKTTAAGSTLQKDMESGWNPAVSSPIQSVLDVAPLRLVRDFLNDADLAVQESRQQHLKIGECQSKTEREPLFRVPAYRQPHFEIGEHQSQFEQEPLFTFHGTDPYSQAQKKSARGTVSSGIHVVLSSTHRPQKKTMAAVMVENTKRQSVALVSKNIVNVVQRFFPLFNVALFPHKPPPASAANRVLFTDAEDELLAMGLMTYNNNWKEIKERFLPSKSMNQIFVRQKNRASSRAPENAIKAVRRMKTSPLTTEERICIHEGLRVLKYDWIKVWQYCVPYRDPNLLRRQWRVALGTQKSYKTKDDATKEKRRLYEARRRKFKAQQKESCDVGTLEEQRQQVENDDGEENSGDDNTEDTHEAYVHEAFLADWRPYSSKFMAAIPQAPPVLGMNNSSFNLANLGSQREESYNGRMGSVQANNFNTSLSEIQPSQQSSGCQISQIPYTSQLPSAVTASLQSSHQASFDYSKRPIRTQVNIRPYRSRNKHKVQTVKLAPDLPTLNLPPSVRVIPQSMLVGHHCGGSQRLPIAQSKKPNPLSCTRAVADSQMQTSNHSINRNFKADSSTVATTTAVPTSIVGLERNLSSETNIHFTRHNCEKVVSKAQQRSLPIHQEPTSYEIEETPQMEEPKYTQANHETDETDIHMHPLLLQNSSEDSIYYQYNKCGTRTQIPFSTLPGNADNSDFRPFFMPYQQNGMLKHQSAYPRASMKKGTTLSSNNADFHPLLQRNIEFAEASSTVNTSLSLQQPCNSGGNVILPMLASTSNCVSRPLACQTESLEQNQLQERELPIPYPASDASKMYSEKHPATKNDMTTPIQEGSGIKKTEFTAGGNSRVLKRKQTVRNKKQRAGQGASKQSVFSSKRGRKNETSSNMQGCQAIINKPASYMHGVRSVIESDPSIYMGRNHVRSSDNTMTSRRLNEEKQEVSFKDGSLPGIVMEQEELSDSEEDIEESVQFEYEEMGDSDGDYSDFEQQSNMPDEEENSIEFEKEEIISEDDETEEECRPAVTVLHRTAGASEDTISVSAAASVTTRQDLVRSKSKKLKCWDSTADSLAIKSKKKNQSCKQGMEKSHGKTVQNGSRRRRIGESQKSNDIHTTHVLSVNTQQFDLNAAELPREVSSMQSHVKCLQKGKNVKSAGQIASNIDNGVDGNSSAFENEIVPKMHADGSGLVSEIAAQRSESCLFNNESSTHQCIR</sequence>
<dbReference type="PANTHER" id="PTHR16088:SF3">
    <property type="entry name" value="GON-4-LIKE PROTEIN"/>
    <property type="match status" value="1"/>
</dbReference>
<feature type="compositionally biased region" description="Basic and acidic residues" evidence="4">
    <location>
        <begin position="1425"/>
        <end position="1434"/>
    </location>
</feature>
<keyword evidence="3" id="KW-0539">Nucleus</keyword>
<feature type="region of interest" description="Disordered" evidence="4">
    <location>
        <begin position="1410"/>
        <end position="1434"/>
    </location>
</feature>
<feature type="compositionally biased region" description="Acidic residues" evidence="4">
    <location>
        <begin position="306"/>
        <end position="315"/>
    </location>
</feature>
<feature type="region of interest" description="Disordered" evidence="4">
    <location>
        <begin position="35"/>
        <end position="55"/>
    </location>
</feature>
<feature type="region of interest" description="Disordered" evidence="4">
    <location>
        <begin position="211"/>
        <end position="238"/>
    </location>
</feature>
<feature type="compositionally biased region" description="Acidic residues" evidence="4">
    <location>
        <begin position="45"/>
        <end position="55"/>
    </location>
</feature>
<evidence type="ECO:0000313" key="5">
    <source>
        <dbReference type="EMBL" id="KAH9304149.1"/>
    </source>
</evidence>
<accession>A0AA38FFD5</accession>
<feature type="region of interest" description="Disordered" evidence="4">
    <location>
        <begin position="293"/>
        <end position="315"/>
    </location>
</feature>
<gene>
    <name evidence="5" type="ORF">KI387_008553</name>
</gene>
<evidence type="ECO:0000256" key="4">
    <source>
        <dbReference type="SAM" id="MobiDB-lite"/>
    </source>
</evidence>
<keyword evidence="2" id="KW-0804">Transcription</keyword>
<evidence type="ECO:0000256" key="2">
    <source>
        <dbReference type="ARBA" id="ARBA00023163"/>
    </source>
</evidence>
<dbReference type="OMA" id="QHINNPP"/>
<feature type="compositionally biased region" description="Basic and acidic residues" evidence="4">
    <location>
        <begin position="1592"/>
        <end position="1601"/>
    </location>
</feature>
<feature type="region of interest" description="Disordered" evidence="4">
    <location>
        <begin position="174"/>
        <end position="199"/>
    </location>
</feature>
<evidence type="ECO:0000313" key="6">
    <source>
        <dbReference type="Proteomes" id="UP000824469"/>
    </source>
</evidence>
<dbReference type="InterPro" id="IPR052435">
    <property type="entry name" value="YY1-Transcr_Regul"/>
</dbReference>
<organism evidence="5 6">
    <name type="scientific">Taxus chinensis</name>
    <name type="common">Chinese yew</name>
    <name type="synonym">Taxus wallichiana var. chinensis</name>
    <dbReference type="NCBI Taxonomy" id="29808"/>
    <lineage>
        <taxon>Eukaryota</taxon>
        <taxon>Viridiplantae</taxon>
        <taxon>Streptophyta</taxon>
        <taxon>Embryophyta</taxon>
        <taxon>Tracheophyta</taxon>
        <taxon>Spermatophyta</taxon>
        <taxon>Pinopsida</taxon>
        <taxon>Pinidae</taxon>
        <taxon>Conifers II</taxon>
        <taxon>Cupressales</taxon>
        <taxon>Taxaceae</taxon>
        <taxon>Taxus</taxon>
    </lineage>
</organism>
<feature type="region of interest" description="Disordered" evidence="4">
    <location>
        <begin position="1564"/>
        <end position="1601"/>
    </location>
</feature>
<comment type="caution">
    <text evidence="5">The sequence shown here is derived from an EMBL/GenBank/DDBJ whole genome shotgun (WGS) entry which is preliminary data.</text>
</comment>